<gene>
    <name evidence="2" type="ORF">LZG35_08440</name>
</gene>
<dbReference type="RefSeq" id="WP_022994242.1">
    <property type="nucleotide sequence ID" value="NZ_CP012331.1"/>
</dbReference>
<keyword evidence="1" id="KW-0812">Transmembrane</keyword>
<keyword evidence="1" id="KW-1133">Transmembrane helix</keyword>
<keyword evidence="1" id="KW-0472">Membrane</keyword>
<keyword evidence="3" id="KW-1185">Reference proteome</keyword>
<dbReference type="EMBL" id="JAJVKT010000008">
    <property type="protein sequence ID" value="MCE7508664.1"/>
    <property type="molecule type" value="Genomic_DNA"/>
</dbReference>
<dbReference type="AlphaFoldDB" id="A0A9Q3ZFX6"/>
<feature type="transmembrane region" description="Helical" evidence="1">
    <location>
        <begin position="120"/>
        <end position="139"/>
    </location>
</feature>
<evidence type="ECO:0000313" key="3">
    <source>
        <dbReference type="Proteomes" id="UP001107961"/>
    </source>
</evidence>
<accession>A0A9Q3ZFX6</accession>
<name>A0A9Q3ZFX6_9GAMM</name>
<organism evidence="2 3">
    <name type="scientific">Alloalcanivorax xenomutans</name>
    <dbReference type="NCBI Taxonomy" id="1094342"/>
    <lineage>
        <taxon>Bacteria</taxon>
        <taxon>Pseudomonadati</taxon>
        <taxon>Pseudomonadota</taxon>
        <taxon>Gammaproteobacteria</taxon>
        <taxon>Oceanospirillales</taxon>
        <taxon>Alcanivoracaceae</taxon>
        <taxon>Alloalcanivorax</taxon>
    </lineage>
</organism>
<evidence type="ECO:0008006" key="4">
    <source>
        <dbReference type="Google" id="ProtNLM"/>
    </source>
</evidence>
<sequence length="148" mass="17094">MRARKLGSALFKLLFALVCAALVVHQTWEWIELSRHGRQVTGTVMDYRLWTHGRFERYESHRHTIEYAGHEKQFDLPEPLAEGTPVTVLYSVREPDVARARTATAPAPLWRYILHSDDDGFWGILLFVGMALAGGYWGTRELLSLRRR</sequence>
<evidence type="ECO:0000313" key="2">
    <source>
        <dbReference type="EMBL" id="MCE7508664.1"/>
    </source>
</evidence>
<reference evidence="2" key="1">
    <citation type="submission" date="2022-01" db="EMBL/GenBank/DDBJ databases">
        <authorList>
            <person name="Karlyshev A.V."/>
            <person name="Jaspars M."/>
        </authorList>
    </citation>
    <scope>NUCLEOTIDE SEQUENCE</scope>
    <source>
        <strain evidence="2">AGSA3-2</strain>
    </source>
</reference>
<protein>
    <recommendedName>
        <fullName evidence="4">DUF3592 domain-containing protein</fullName>
    </recommendedName>
</protein>
<proteinExistence type="predicted"/>
<dbReference type="KEGG" id="axe:P40_11880"/>
<comment type="caution">
    <text evidence="2">The sequence shown here is derived from an EMBL/GenBank/DDBJ whole genome shotgun (WGS) entry which is preliminary data.</text>
</comment>
<evidence type="ECO:0000256" key="1">
    <source>
        <dbReference type="SAM" id="Phobius"/>
    </source>
</evidence>
<dbReference type="Proteomes" id="UP001107961">
    <property type="component" value="Unassembled WGS sequence"/>
</dbReference>